<dbReference type="OrthoDB" id="1934954at2759"/>
<gene>
    <name evidence="1" type="ORF">NMOB1V02_LOCUS8642</name>
</gene>
<dbReference type="EMBL" id="OA884568">
    <property type="protein sequence ID" value="CAD7280987.1"/>
    <property type="molecule type" value="Genomic_DNA"/>
</dbReference>
<dbReference type="PANTHER" id="PTHR11063:SF8">
    <property type="entry name" value="DELTA-1-PYRROLINE-5-CARBOXYLATE SYNTHASE"/>
    <property type="match status" value="1"/>
</dbReference>
<proteinExistence type="predicted"/>
<sequence length="261" mass="28639">MALDSQKAVGKVLKATKLADKLELRQITVPIGVLMTQSKHIPVLGHAEGICHVFVDKDADLQMALKIVRDSKLDYPAACNAMETLLIHEELMEESSFFDDVCRMLKKHNVKIHSGPRLSRRMTFSPPLVKKMKTEYGGLECAIELVTSVEQAIEHVVNFGSGHTDVVVTRNEDTAQRFINGIDSACAFHNASSRFADGYRFGLGAEVGISTGKIHARGPVGMEGLLTTKWILHGNGHGAFDFTESGGMKFLHEPIPIVSEE</sequence>
<protein>
    <recommendedName>
        <fullName evidence="3">Glutamate-5-semialdehyde dehydrogenase</fullName>
    </recommendedName>
</protein>
<reference evidence="1" key="1">
    <citation type="submission" date="2020-11" db="EMBL/GenBank/DDBJ databases">
        <authorList>
            <person name="Tran Van P."/>
        </authorList>
    </citation>
    <scope>NUCLEOTIDE SEQUENCE</scope>
</reference>
<dbReference type="SUPFAM" id="SSF53720">
    <property type="entry name" value="ALDH-like"/>
    <property type="match status" value="1"/>
</dbReference>
<evidence type="ECO:0000313" key="1">
    <source>
        <dbReference type="EMBL" id="CAD7280987.1"/>
    </source>
</evidence>
<dbReference type="EMBL" id="CAJPEX010002531">
    <property type="protein sequence ID" value="CAG0921139.1"/>
    <property type="molecule type" value="Genomic_DNA"/>
</dbReference>
<dbReference type="InterPro" id="IPR016161">
    <property type="entry name" value="Ald_DH/histidinol_DH"/>
</dbReference>
<dbReference type="GO" id="GO:0005739">
    <property type="term" value="C:mitochondrion"/>
    <property type="evidence" value="ECO:0007669"/>
    <property type="project" value="TreeGrafter"/>
</dbReference>
<evidence type="ECO:0008006" key="3">
    <source>
        <dbReference type="Google" id="ProtNLM"/>
    </source>
</evidence>
<dbReference type="InterPro" id="IPR016163">
    <property type="entry name" value="Ald_DH_C"/>
</dbReference>
<dbReference type="Proteomes" id="UP000678499">
    <property type="component" value="Unassembled WGS sequence"/>
</dbReference>
<accession>A0A7R9BUR3</accession>
<evidence type="ECO:0000313" key="2">
    <source>
        <dbReference type="Proteomes" id="UP000678499"/>
    </source>
</evidence>
<organism evidence="1">
    <name type="scientific">Notodromas monacha</name>
    <dbReference type="NCBI Taxonomy" id="399045"/>
    <lineage>
        <taxon>Eukaryota</taxon>
        <taxon>Metazoa</taxon>
        <taxon>Ecdysozoa</taxon>
        <taxon>Arthropoda</taxon>
        <taxon>Crustacea</taxon>
        <taxon>Oligostraca</taxon>
        <taxon>Ostracoda</taxon>
        <taxon>Podocopa</taxon>
        <taxon>Podocopida</taxon>
        <taxon>Cypridocopina</taxon>
        <taxon>Cypridoidea</taxon>
        <taxon>Cyprididae</taxon>
        <taxon>Notodromas</taxon>
    </lineage>
</organism>
<name>A0A7R9BUR3_9CRUS</name>
<dbReference type="AlphaFoldDB" id="A0A7R9BUR3"/>
<dbReference type="Gene3D" id="3.40.309.10">
    <property type="entry name" value="Aldehyde Dehydrogenase, Chain A, domain 2"/>
    <property type="match status" value="1"/>
</dbReference>
<dbReference type="PANTHER" id="PTHR11063">
    <property type="entry name" value="GLUTAMATE SEMIALDEHYDE DEHYDROGENASE"/>
    <property type="match status" value="1"/>
</dbReference>
<dbReference type="GO" id="GO:0004350">
    <property type="term" value="F:glutamate-5-semialdehyde dehydrogenase activity"/>
    <property type="evidence" value="ECO:0007669"/>
    <property type="project" value="TreeGrafter"/>
</dbReference>
<keyword evidence="2" id="KW-1185">Reference proteome</keyword>